<evidence type="ECO:0000313" key="9">
    <source>
        <dbReference type="Proteomes" id="UP001374584"/>
    </source>
</evidence>
<sequence length="453" mass="49410">MLIGGGKRVGDSERDPLLLSSAAQITESLTTLLLKWRERSEMVFTESSLLLPSGSNSRKSTVPEDKWDLAYIVYFTLGFGYLLPWNAFITAVDYFSYLYPDASVDRIFAVVYMLIGLVGISLIILYSHTSKAFLRINVGLALFVVSLLIVPLIDAFYVKGRVGLSGGFYATSVAVGLSGVADALVQGSIVGSAGELPERYMQAVIAGTAGSGVLVSVLRIITKAVYPQDASGLQKSANLYFSVSIVIVFICMVLYNTVHKLPVMKYYNELKVEAASANEDHGPPTGAVWRSTLWDIVGSIKWYGFGIVLIYVVTLAIFPGYITEDVHSEVLKDWYPILLIAAYNVFDLVGKCLTAVYFLQNAKVAIGSCIARLLFFPLFLGCLHGPQFFRSEIPVTILTCLLGFTNGYLTSVLMMLIPKAVKLQHAETAGIVSVLFLVFGLAAGSVVAWFWVV</sequence>
<dbReference type="Pfam" id="PF01733">
    <property type="entry name" value="Nucleoside_tran"/>
    <property type="match status" value="1"/>
</dbReference>
<keyword evidence="4 7" id="KW-0812">Transmembrane</keyword>
<dbReference type="PIRSF" id="PIRSF016379">
    <property type="entry name" value="ENT"/>
    <property type="match status" value="1"/>
</dbReference>
<feature type="transmembrane region" description="Helical" evidence="7">
    <location>
        <begin position="302"/>
        <end position="322"/>
    </location>
</feature>
<organism evidence="8 9">
    <name type="scientific">Phaseolus coccineus</name>
    <name type="common">Scarlet runner bean</name>
    <name type="synonym">Phaseolus multiflorus</name>
    <dbReference type="NCBI Taxonomy" id="3886"/>
    <lineage>
        <taxon>Eukaryota</taxon>
        <taxon>Viridiplantae</taxon>
        <taxon>Streptophyta</taxon>
        <taxon>Embryophyta</taxon>
        <taxon>Tracheophyta</taxon>
        <taxon>Spermatophyta</taxon>
        <taxon>Magnoliopsida</taxon>
        <taxon>eudicotyledons</taxon>
        <taxon>Gunneridae</taxon>
        <taxon>Pentapetalae</taxon>
        <taxon>rosids</taxon>
        <taxon>fabids</taxon>
        <taxon>Fabales</taxon>
        <taxon>Fabaceae</taxon>
        <taxon>Papilionoideae</taxon>
        <taxon>50 kb inversion clade</taxon>
        <taxon>NPAAA clade</taxon>
        <taxon>indigoferoid/millettioid clade</taxon>
        <taxon>Phaseoleae</taxon>
        <taxon>Phaseolus</taxon>
    </lineage>
</organism>
<evidence type="ECO:0008006" key="10">
    <source>
        <dbReference type="Google" id="ProtNLM"/>
    </source>
</evidence>
<dbReference type="AlphaFoldDB" id="A0AAN9LS68"/>
<name>A0AAN9LS68_PHACN</name>
<accession>A0AAN9LS68</accession>
<feature type="transmembrane region" description="Helical" evidence="7">
    <location>
        <begin position="370"/>
        <end position="389"/>
    </location>
</feature>
<dbReference type="GO" id="GO:0005886">
    <property type="term" value="C:plasma membrane"/>
    <property type="evidence" value="ECO:0007669"/>
    <property type="project" value="TreeGrafter"/>
</dbReference>
<feature type="transmembrane region" description="Helical" evidence="7">
    <location>
        <begin position="107"/>
        <end position="126"/>
    </location>
</feature>
<dbReference type="PANTHER" id="PTHR10332:SF10">
    <property type="entry name" value="EQUILIBRATIVE NUCLEOSIDE TRANSPORTER 4"/>
    <property type="match status" value="1"/>
</dbReference>
<evidence type="ECO:0000256" key="4">
    <source>
        <dbReference type="ARBA" id="ARBA00022692"/>
    </source>
</evidence>
<keyword evidence="5 7" id="KW-1133">Transmembrane helix</keyword>
<keyword evidence="3" id="KW-0813">Transport</keyword>
<feature type="transmembrane region" description="Helical" evidence="7">
    <location>
        <begin position="69"/>
        <end position="87"/>
    </location>
</feature>
<comment type="caution">
    <text evidence="8">The sequence shown here is derived from an EMBL/GenBank/DDBJ whole genome shotgun (WGS) entry which is preliminary data.</text>
</comment>
<evidence type="ECO:0000256" key="6">
    <source>
        <dbReference type="ARBA" id="ARBA00023136"/>
    </source>
</evidence>
<feature type="transmembrane region" description="Helical" evidence="7">
    <location>
        <begin position="238"/>
        <end position="258"/>
    </location>
</feature>
<keyword evidence="6 7" id="KW-0472">Membrane</keyword>
<dbReference type="InterPro" id="IPR002259">
    <property type="entry name" value="Eqnu_transpt"/>
</dbReference>
<feature type="transmembrane region" description="Helical" evidence="7">
    <location>
        <begin position="395"/>
        <end position="417"/>
    </location>
</feature>
<keyword evidence="9" id="KW-1185">Reference proteome</keyword>
<comment type="similarity">
    <text evidence="2">Belongs to the SLC29A/ENT transporter (TC 2.A.57) family.</text>
</comment>
<reference evidence="8 9" key="1">
    <citation type="submission" date="2024-01" db="EMBL/GenBank/DDBJ databases">
        <title>The genomes of 5 underutilized Papilionoideae crops provide insights into root nodulation and disease resistanc.</title>
        <authorList>
            <person name="Jiang F."/>
        </authorList>
    </citation>
    <scope>NUCLEOTIDE SEQUENCE [LARGE SCALE GENOMIC DNA]</scope>
    <source>
        <strain evidence="8">JINMINGXINNONG_FW02</strain>
        <tissue evidence="8">Leaves</tissue>
    </source>
</reference>
<comment type="subcellular location">
    <subcellularLocation>
        <location evidence="1">Membrane</location>
        <topology evidence="1">Multi-pass membrane protein</topology>
    </subcellularLocation>
</comment>
<protein>
    <recommendedName>
        <fullName evidence="10">Equilibrative nucleotide transporter 1</fullName>
    </recommendedName>
</protein>
<evidence type="ECO:0000256" key="2">
    <source>
        <dbReference type="ARBA" id="ARBA00007965"/>
    </source>
</evidence>
<dbReference type="PANTHER" id="PTHR10332">
    <property type="entry name" value="EQUILIBRATIVE NUCLEOSIDE TRANSPORTER"/>
    <property type="match status" value="1"/>
</dbReference>
<feature type="transmembrane region" description="Helical" evidence="7">
    <location>
        <begin position="169"/>
        <end position="191"/>
    </location>
</feature>
<proteinExistence type="inferred from homology"/>
<dbReference type="PRINTS" id="PR01130">
    <property type="entry name" value="DERENTRNSPRT"/>
</dbReference>
<feature type="transmembrane region" description="Helical" evidence="7">
    <location>
        <begin position="138"/>
        <end position="157"/>
    </location>
</feature>
<evidence type="ECO:0000256" key="5">
    <source>
        <dbReference type="ARBA" id="ARBA00022989"/>
    </source>
</evidence>
<evidence type="ECO:0000256" key="1">
    <source>
        <dbReference type="ARBA" id="ARBA00004141"/>
    </source>
</evidence>
<dbReference type="Proteomes" id="UP001374584">
    <property type="component" value="Unassembled WGS sequence"/>
</dbReference>
<evidence type="ECO:0000256" key="7">
    <source>
        <dbReference type="SAM" id="Phobius"/>
    </source>
</evidence>
<dbReference type="GO" id="GO:0005337">
    <property type="term" value="F:nucleoside transmembrane transporter activity"/>
    <property type="evidence" value="ECO:0007669"/>
    <property type="project" value="InterPro"/>
</dbReference>
<feature type="transmembrane region" description="Helical" evidence="7">
    <location>
        <begin position="334"/>
        <end position="358"/>
    </location>
</feature>
<feature type="transmembrane region" description="Helical" evidence="7">
    <location>
        <begin position="203"/>
        <end position="226"/>
    </location>
</feature>
<dbReference type="EMBL" id="JAYMYR010000009">
    <property type="protein sequence ID" value="KAK7341144.1"/>
    <property type="molecule type" value="Genomic_DNA"/>
</dbReference>
<feature type="transmembrane region" description="Helical" evidence="7">
    <location>
        <begin position="429"/>
        <end position="452"/>
    </location>
</feature>
<evidence type="ECO:0000256" key="3">
    <source>
        <dbReference type="ARBA" id="ARBA00022448"/>
    </source>
</evidence>
<evidence type="ECO:0000313" key="8">
    <source>
        <dbReference type="EMBL" id="KAK7341144.1"/>
    </source>
</evidence>
<gene>
    <name evidence="8" type="ORF">VNO80_24069</name>
</gene>